<sequence length="403" mass="43544">MGWGRSPPYSGFAKKPLTLDVLNGFMGFMSAAAVPPAQGMLGIVYDKPSKRKNAAFACFAAGNPLGLVFGMIFSGIATQLFGWRASFWLLSIIYAIIAIIAFFIVPIDTTEKTKLSWDVWKRFDVVGVILTIAGTGMFSAALSLASDAPNGWKTGYVLAFLVVGVACIIAFVFWELYYDDPLIPMGIFKDRNFSHAFPTANFWISLYIQRDWKANALKTAVYLLPMAIGGLAVNVVAALVLHRVSNKLLVGIGAISYTLAFLLYALNKTSYSYWAMLFPGMIGAVIGADFQANVTNMYVISSLSKSQQSIAGGLFQTVTKLCVTIGMAISTAIFDGVSMKPRGGFHSGDPIQPYSAVFWFSTACAGLSILIVPWLTIGTQGHASTTEGEATEKKDGIIELRKV</sequence>
<keyword evidence="3 5" id="KW-1133">Transmembrane helix</keyword>
<feature type="transmembrane region" description="Helical" evidence="5">
    <location>
        <begin position="87"/>
        <end position="105"/>
    </location>
</feature>
<dbReference type="GO" id="GO:0022857">
    <property type="term" value="F:transmembrane transporter activity"/>
    <property type="evidence" value="ECO:0007669"/>
    <property type="project" value="InterPro"/>
</dbReference>
<dbReference type="GO" id="GO:0016020">
    <property type="term" value="C:membrane"/>
    <property type="evidence" value="ECO:0007669"/>
    <property type="project" value="UniProtKB-SubCell"/>
</dbReference>
<reference evidence="7" key="1">
    <citation type="journal article" date="2020" name="Stud. Mycol.">
        <title>101 Dothideomycetes genomes: a test case for predicting lifestyles and emergence of pathogens.</title>
        <authorList>
            <person name="Haridas S."/>
            <person name="Albert R."/>
            <person name="Binder M."/>
            <person name="Bloem J."/>
            <person name="Labutti K."/>
            <person name="Salamov A."/>
            <person name="Andreopoulos B."/>
            <person name="Baker S."/>
            <person name="Barry K."/>
            <person name="Bills G."/>
            <person name="Bluhm B."/>
            <person name="Cannon C."/>
            <person name="Castanera R."/>
            <person name="Culley D."/>
            <person name="Daum C."/>
            <person name="Ezra D."/>
            <person name="Gonzalez J."/>
            <person name="Henrissat B."/>
            <person name="Kuo A."/>
            <person name="Liang C."/>
            <person name="Lipzen A."/>
            <person name="Lutzoni F."/>
            <person name="Magnuson J."/>
            <person name="Mondo S."/>
            <person name="Nolan M."/>
            <person name="Ohm R."/>
            <person name="Pangilinan J."/>
            <person name="Park H.-J."/>
            <person name="Ramirez L."/>
            <person name="Alfaro M."/>
            <person name="Sun H."/>
            <person name="Tritt A."/>
            <person name="Yoshinaga Y."/>
            <person name="Zwiers L.-H."/>
            <person name="Turgeon B."/>
            <person name="Goodwin S."/>
            <person name="Spatafora J."/>
            <person name="Crous P."/>
            <person name="Grigoriev I."/>
        </authorList>
    </citation>
    <scope>NUCLEOTIDE SEQUENCE</scope>
    <source>
        <strain evidence="7">CBS 130266</strain>
    </source>
</reference>
<protein>
    <submittedName>
        <fullName evidence="7">MFS general substrate transporter</fullName>
    </submittedName>
</protein>
<feature type="transmembrane region" description="Helical" evidence="5">
    <location>
        <begin position="313"/>
        <end position="334"/>
    </location>
</feature>
<dbReference type="InterPro" id="IPR036259">
    <property type="entry name" value="MFS_trans_sf"/>
</dbReference>
<dbReference type="Proteomes" id="UP000800235">
    <property type="component" value="Unassembled WGS sequence"/>
</dbReference>
<feature type="transmembrane region" description="Helical" evidence="5">
    <location>
        <begin position="272"/>
        <end position="292"/>
    </location>
</feature>
<evidence type="ECO:0000256" key="3">
    <source>
        <dbReference type="ARBA" id="ARBA00022989"/>
    </source>
</evidence>
<keyword evidence="2 5" id="KW-0812">Transmembrane</keyword>
<accession>A0A9P4TWJ2</accession>
<feature type="transmembrane region" description="Helical" evidence="5">
    <location>
        <begin position="56"/>
        <end position="81"/>
    </location>
</feature>
<dbReference type="AlphaFoldDB" id="A0A9P4TWJ2"/>
<dbReference type="EMBL" id="MU007062">
    <property type="protein sequence ID" value="KAF2427147.1"/>
    <property type="molecule type" value="Genomic_DNA"/>
</dbReference>
<feature type="transmembrane region" description="Helical" evidence="5">
    <location>
        <begin position="220"/>
        <end position="241"/>
    </location>
</feature>
<dbReference type="InterPro" id="IPR020846">
    <property type="entry name" value="MFS_dom"/>
</dbReference>
<feature type="transmembrane region" description="Helical" evidence="5">
    <location>
        <begin position="156"/>
        <end position="178"/>
    </location>
</feature>
<comment type="caution">
    <text evidence="7">The sequence shown here is derived from an EMBL/GenBank/DDBJ whole genome shotgun (WGS) entry which is preliminary data.</text>
</comment>
<keyword evidence="8" id="KW-1185">Reference proteome</keyword>
<dbReference type="Pfam" id="PF07690">
    <property type="entry name" value="MFS_1"/>
    <property type="match status" value="1"/>
</dbReference>
<evidence type="ECO:0000313" key="7">
    <source>
        <dbReference type="EMBL" id="KAF2427147.1"/>
    </source>
</evidence>
<evidence type="ECO:0000313" key="8">
    <source>
        <dbReference type="Proteomes" id="UP000800235"/>
    </source>
</evidence>
<dbReference type="PANTHER" id="PTHR42718">
    <property type="entry name" value="MAJOR FACILITATOR SUPERFAMILY MULTIDRUG TRANSPORTER MFSC"/>
    <property type="match status" value="1"/>
</dbReference>
<dbReference type="PROSITE" id="PS50850">
    <property type="entry name" value="MFS"/>
    <property type="match status" value="1"/>
</dbReference>
<dbReference type="SUPFAM" id="SSF103473">
    <property type="entry name" value="MFS general substrate transporter"/>
    <property type="match status" value="2"/>
</dbReference>
<dbReference type="InterPro" id="IPR011701">
    <property type="entry name" value="MFS"/>
</dbReference>
<feature type="transmembrane region" description="Helical" evidence="5">
    <location>
        <begin position="125"/>
        <end position="144"/>
    </location>
</feature>
<dbReference type="PANTHER" id="PTHR42718:SF23">
    <property type="entry name" value="MAJOR FACILITATOR SUPERFAMILY (MFS) PROFILE DOMAIN-CONTAINING PROTEIN"/>
    <property type="match status" value="1"/>
</dbReference>
<evidence type="ECO:0000256" key="1">
    <source>
        <dbReference type="ARBA" id="ARBA00004141"/>
    </source>
</evidence>
<evidence type="ECO:0000256" key="5">
    <source>
        <dbReference type="SAM" id="Phobius"/>
    </source>
</evidence>
<feature type="domain" description="Major facilitator superfamily (MFS) profile" evidence="6">
    <location>
        <begin position="1"/>
        <end position="380"/>
    </location>
</feature>
<organism evidence="7 8">
    <name type="scientific">Tothia fuscella</name>
    <dbReference type="NCBI Taxonomy" id="1048955"/>
    <lineage>
        <taxon>Eukaryota</taxon>
        <taxon>Fungi</taxon>
        <taxon>Dikarya</taxon>
        <taxon>Ascomycota</taxon>
        <taxon>Pezizomycotina</taxon>
        <taxon>Dothideomycetes</taxon>
        <taxon>Pleosporomycetidae</taxon>
        <taxon>Venturiales</taxon>
        <taxon>Cylindrosympodiaceae</taxon>
        <taxon>Tothia</taxon>
    </lineage>
</organism>
<evidence type="ECO:0000256" key="2">
    <source>
        <dbReference type="ARBA" id="ARBA00022692"/>
    </source>
</evidence>
<evidence type="ECO:0000256" key="4">
    <source>
        <dbReference type="ARBA" id="ARBA00023136"/>
    </source>
</evidence>
<evidence type="ECO:0000259" key="6">
    <source>
        <dbReference type="PROSITE" id="PS50850"/>
    </source>
</evidence>
<keyword evidence="4 5" id="KW-0472">Membrane</keyword>
<feature type="transmembrane region" description="Helical" evidence="5">
    <location>
        <begin position="25"/>
        <end position="44"/>
    </location>
</feature>
<dbReference type="OrthoDB" id="2985014at2759"/>
<name>A0A9P4TWJ2_9PEZI</name>
<gene>
    <name evidence="7" type="ORF">EJ08DRAFT_689067</name>
</gene>
<feature type="transmembrane region" description="Helical" evidence="5">
    <location>
        <begin position="248"/>
        <end position="266"/>
    </location>
</feature>
<feature type="transmembrane region" description="Helical" evidence="5">
    <location>
        <begin position="354"/>
        <end position="375"/>
    </location>
</feature>
<comment type="subcellular location">
    <subcellularLocation>
        <location evidence="1">Membrane</location>
        <topology evidence="1">Multi-pass membrane protein</topology>
    </subcellularLocation>
</comment>
<proteinExistence type="predicted"/>
<dbReference type="Gene3D" id="1.20.1250.20">
    <property type="entry name" value="MFS general substrate transporter like domains"/>
    <property type="match status" value="2"/>
</dbReference>